<evidence type="ECO:0000313" key="2">
    <source>
        <dbReference type="Proteomes" id="UP001239111"/>
    </source>
</evidence>
<dbReference type="EMBL" id="CM056744">
    <property type="protein sequence ID" value="KAJ8668274.1"/>
    <property type="molecule type" value="Genomic_DNA"/>
</dbReference>
<keyword evidence="2" id="KW-1185">Reference proteome</keyword>
<sequence>MDLIFADQKWKMNKNNEVSGAHFDYGNPKDWPKDYPSCGGMRQSPINIQLQDVGMIEPGQQPVYRNRYGAKPKRMTITNNGHTVQLTGEWQKGYTPTISGGPLNGTYQFSELHFHWGSNNFVGSEHLINNHSFPIEMHIVHWKETYGNKTEATKHPNGLAVLGYLMSIHKSPNRGLKMMQMGFQHIVEPSRSTKIDPFPLSFFDPNVSRQKTARYFTYPGSLTTPPCSESVTWLLSVRLGNIATHQLDSLRRLRLSNHDNHNNRPTQQLNGRSVSSYLEIQFSNADSM</sequence>
<protein>
    <submittedName>
        <fullName evidence="1">Uncharacterized protein</fullName>
    </submittedName>
</protein>
<name>A0ACC2NAP0_9HYME</name>
<organism evidence="1 2">
    <name type="scientific">Eretmocerus hayati</name>
    <dbReference type="NCBI Taxonomy" id="131215"/>
    <lineage>
        <taxon>Eukaryota</taxon>
        <taxon>Metazoa</taxon>
        <taxon>Ecdysozoa</taxon>
        <taxon>Arthropoda</taxon>
        <taxon>Hexapoda</taxon>
        <taxon>Insecta</taxon>
        <taxon>Pterygota</taxon>
        <taxon>Neoptera</taxon>
        <taxon>Endopterygota</taxon>
        <taxon>Hymenoptera</taxon>
        <taxon>Apocrita</taxon>
        <taxon>Proctotrupomorpha</taxon>
        <taxon>Chalcidoidea</taxon>
        <taxon>Aphelinidae</taxon>
        <taxon>Aphelininae</taxon>
        <taxon>Eretmocerus</taxon>
    </lineage>
</organism>
<accession>A0ACC2NAP0</accession>
<reference evidence="1" key="1">
    <citation type="submission" date="2023-04" db="EMBL/GenBank/DDBJ databases">
        <title>A chromosome-level genome assembly of the parasitoid wasp Eretmocerus hayati.</title>
        <authorList>
            <person name="Zhong Y."/>
            <person name="Liu S."/>
            <person name="Liu Y."/>
        </authorList>
    </citation>
    <scope>NUCLEOTIDE SEQUENCE</scope>
    <source>
        <strain evidence="1">ZJU_SS_LIU_2023</strain>
    </source>
</reference>
<gene>
    <name evidence="1" type="ORF">QAD02_009937</name>
</gene>
<evidence type="ECO:0000313" key="1">
    <source>
        <dbReference type="EMBL" id="KAJ8668274.1"/>
    </source>
</evidence>
<proteinExistence type="predicted"/>
<dbReference type="Proteomes" id="UP001239111">
    <property type="component" value="Chromosome 4"/>
</dbReference>
<comment type="caution">
    <text evidence="1">The sequence shown here is derived from an EMBL/GenBank/DDBJ whole genome shotgun (WGS) entry which is preliminary data.</text>
</comment>